<dbReference type="EMBL" id="JBHSNP010000002">
    <property type="protein sequence ID" value="MFC5602013.1"/>
    <property type="molecule type" value="Genomic_DNA"/>
</dbReference>
<reference evidence="2" key="1">
    <citation type="journal article" date="2019" name="Int. J. Syst. Evol. Microbiol.">
        <title>The Global Catalogue of Microorganisms (GCM) 10K type strain sequencing project: providing services to taxonomists for standard genome sequencing and annotation.</title>
        <authorList>
            <consortium name="The Broad Institute Genomics Platform"/>
            <consortium name="The Broad Institute Genome Sequencing Center for Infectious Disease"/>
            <person name="Wu L."/>
            <person name="Ma J."/>
        </authorList>
    </citation>
    <scope>NUCLEOTIDE SEQUENCE [LARGE SCALE GENOMIC DNA]</scope>
    <source>
        <strain evidence="2">KACC 11299</strain>
    </source>
</reference>
<organism evidence="1 2">
    <name type="scientific">Sporosarcina koreensis</name>
    <dbReference type="NCBI Taxonomy" id="334735"/>
    <lineage>
        <taxon>Bacteria</taxon>
        <taxon>Bacillati</taxon>
        <taxon>Bacillota</taxon>
        <taxon>Bacilli</taxon>
        <taxon>Bacillales</taxon>
        <taxon>Caryophanaceae</taxon>
        <taxon>Sporosarcina</taxon>
    </lineage>
</organism>
<gene>
    <name evidence="1" type="ORF">ACFPTP_01875</name>
</gene>
<protein>
    <submittedName>
        <fullName evidence="1">Uncharacterized protein</fullName>
    </submittedName>
</protein>
<evidence type="ECO:0000313" key="1">
    <source>
        <dbReference type="EMBL" id="MFC5602013.1"/>
    </source>
</evidence>
<proteinExistence type="predicted"/>
<name>A0ABW0TUE8_9BACL</name>
<dbReference type="RefSeq" id="WP_381441695.1">
    <property type="nucleotide sequence ID" value="NZ_JBHSNP010000002.1"/>
</dbReference>
<accession>A0ABW0TUE8</accession>
<keyword evidence="2" id="KW-1185">Reference proteome</keyword>
<dbReference type="Proteomes" id="UP001596071">
    <property type="component" value="Unassembled WGS sequence"/>
</dbReference>
<comment type="caution">
    <text evidence="1">The sequence shown here is derived from an EMBL/GenBank/DDBJ whole genome shotgun (WGS) entry which is preliminary data.</text>
</comment>
<sequence>MTEFEHITFSRLYFNGSIEFFFIQGVNSYENFTLWWDGRSYKVVGYLASYFDAVEDERKSIIYLIEKEGRDFDRIIKHTRKFIEQMSTSGHLSEWENAEVVMTGVIGDSVLPPFTEFVKKVIKHEVPQSVLNEIREKQ</sequence>
<evidence type="ECO:0000313" key="2">
    <source>
        <dbReference type="Proteomes" id="UP001596071"/>
    </source>
</evidence>